<accession>A0A336M8F8</accession>
<evidence type="ECO:0000313" key="1">
    <source>
        <dbReference type="EMBL" id="SSX22318.1"/>
    </source>
</evidence>
<name>A0A336M8F8_CULSO</name>
<protein>
    <submittedName>
        <fullName evidence="1">CSON006523 protein</fullName>
    </submittedName>
</protein>
<reference evidence="1" key="1">
    <citation type="submission" date="2018-07" db="EMBL/GenBank/DDBJ databases">
        <authorList>
            <person name="Quirk P.G."/>
            <person name="Krulwich T.A."/>
        </authorList>
    </citation>
    <scope>NUCLEOTIDE SEQUENCE</scope>
</reference>
<gene>
    <name evidence="1" type="primary">CSON006523</name>
</gene>
<dbReference type="EMBL" id="UFQT01000244">
    <property type="protein sequence ID" value="SSX22318.1"/>
    <property type="molecule type" value="Genomic_DNA"/>
</dbReference>
<dbReference type="AlphaFoldDB" id="A0A336M8F8"/>
<proteinExistence type="predicted"/>
<sequence length="109" mass="12152">MPTVSTLYEIGEVTSSSNVEKTVLRMLTVCIAFSIEPPSVILIVVSAKITLAQSHLHHFEGVQREFLGSLSTVIHRLVSSNYRQGLKMFPVPRHELPPFHTVNQALNND</sequence>
<organism evidence="1">
    <name type="scientific">Culicoides sonorensis</name>
    <name type="common">Biting midge</name>
    <dbReference type="NCBI Taxonomy" id="179676"/>
    <lineage>
        <taxon>Eukaryota</taxon>
        <taxon>Metazoa</taxon>
        <taxon>Ecdysozoa</taxon>
        <taxon>Arthropoda</taxon>
        <taxon>Hexapoda</taxon>
        <taxon>Insecta</taxon>
        <taxon>Pterygota</taxon>
        <taxon>Neoptera</taxon>
        <taxon>Endopterygota</taxon>
        <taxon>Diptera</taxon>
        <taxon>Nematocera</taxon>
        <taxon>Chironomoidea</taxon>
        <taxon>Ceratopogonidae</taxon>
        <taxon>Ceratopogoninae</taxon>
        <taxon>Culicoides</taxon>
        <taxon>Monoculicoides</taxon>
    </lineage>
</organism>
<dbReference type="VEuPathDB" id="VectorBase:CSON006523"/>